<evidence type="ECO:0000313" key="2">
    <source>
        <dbReference type="Proteomes" id="UP000004277"/>
    </source>
</evidence>
<proteinExistence type="predicted"/>
<comment type="caution">
    <text evidence="1">The sequence shown here is derived from an EMBL/GenBank/DDBJ whole genome shotgun (WGS) entry which is preliminary data.</text>
</comment>
<dbReference type="Proteomes" id="UP000004277">
    <property type="component" value="Unassembled WGS sequence"/>
</dbReference>
<protein>
    <submittedName>
        <fullName evidence="1">Acyl-CoA dehydrogenase</fullName>
    </submittedName>
</protein>
<organism evidence="1 2">
    <name type="scientific">Imbroritus primus</name>
    <dbReference type="NCBI Taxonomy" id="3058603"/>
    <lineage>
        <taxon>Bacteria</taxon>
        <taxon>Pseudomonadati</taxon>
        <taxon>Pseudomonadota</taxon>
        <taxon>Betaproteobacteria</taxon>
        <taxon>Burkholderiales</taxon>
        <taxon>Burkholderiaceae</taxon>
        <taxon>Imbroritus</taxon>
    </lineage>
</organism>
<accession>A0ACD3SSW3</accession>
<reference evidence="1" key="1">
    <citation type="submission" date="2019-05" db="EMBL/GenBank/DDBJ databases">
        <title>Revised genome assembly of Burkholderiaceae (previously Ralstonia) sp. PBA.</title>
        <authorList>
            <person name="Gan H.M."/>
        </authorList>
    </citation>
    <scope>NUCLEOTIDE SEQUENCE</scope>
    <source>
        <strain evidence="1">PBA</strain>
    </source>
</reference>
<name>A0ACD3SSW3_9BURK</name>
<evidence type="ECO:0000313" key="1">
    <source>
        <dbReference type="EMBL" id="TMS59178.1"/>
    </source>
</evidence>
<gene>
    <name evidence="1" type="ORF">MW7_003085</name>
</gene>
<dbReference type="EMBL" id="AKCV02000011">
    <property type="protein sequence ID" value="TMS59178.1"/>
    <property type="molecule type" value="Genomic_DNA"/>
</dbReference>
<keyword evidence="2" id="KW-1185">Reference proteome</keyword>
<sequence length="600" mass="65466">MTSMLINREDLDFLLFDLVQAETLVTRDRYAEHSADTFRAIIEAAHTLAEEKFAPHNRKADENEPTFDGERVHMIPEVAEAVKAFADGGFMAAPHDEEWGGMQLPITINQACLALFRAANVGSSAYSFLTSANANLIRAFGTESQKQRFLPPMFEGRWFGTMALTEPHAGSSVPDIRTTATPVGDGTYRIKGNKIFISGGDHELGENIVHLVLARLPGAPAGARGISLFLVPKFRVDADGKPGARNDVALAGLIHKMGYRGTTSTMLNFGENDDCIGELIGEENRGLTCMFHMMNEARIGVGMGGTMLAYTAYLHAAEYARTRAQGRPIEAKDPTAPQVPIIEHADVRRMLLIQKSYVEGALGLCFYAARLADDARTAPDAAERADAEQLLALLTPIVKSWPAQFCLEANHLAIQIHGGYGYTREYPVEQFYRDNRLNALHEGTHGIQGIDLLGRKVALEDGAVLALLRRRIAATADSARACGNAELASHADALQAEWDTIAETTTQLRAVTKEDIRRGLANASVYLDMFGHGVIAWIWLQQAVAAHQAQQAGTRSAAFCAGKLAAARWFFNCELPKAGPQHALLRRLDATALDAQADWF</sequence>